<sequence>MKNEDSWTHSSARFANALTKDLWPTSENPWLPSGCEVFTILSTDKIATESLKHLPPLSETSGPGRVVLVLNIEHLSGEEVWALLQQELRAQDRAVILGNKWNATHSNLEDGRVSSLWVPCASLLFIAYSKSTPMDLLSVPPSRAVYNTVAYQQRDCNHFREQVWDRLNEMLASEFQARVVQIRAGCGDLYINNDNIGYISENIIDALLAGTVQIYAGSLDISQMINPDRFILLKGGETDEEQLRLVMALVQDPVRYDAMRSKPAVVSDEAMRQFFSWIVTPSRVCDQACTSYHGFQASLDDVKSQCAKDSECAAVVDFTGNGGLIALCRKDTEYRAWSKVCVEKKAGDEL</sequence>
<dbReference type="Gene3D" id="3.40.50.11660">
    <property type="entry name" value="Glycosyl transferase family 10, C-terminal domain"/>
    <property type="match status" value="1"/>
</dbReference>
<dbReference type="Proteomes" id="UP000654075">
    <property type="component" value="Unassembled WGS sequence"/>
</dbReference>
<accession>A0A813FM19</accession>
<organism evidence="1 2">
    <name type="scientific">Polarella glacialis</name>
    <name type="common">Dinoflagellate</name>
    <dbReference type="NCBI Taxonomy" id="89957"/>
    <lineage>
        <taxon>Eukaryota</taxon>
        <taxon>Sar</taxon>
        <taxon>Alveolata</taxon>
        <taxon>Dinophyceae</taxon>
        <taxon>Suessiales</taxon>
        <taxon>Suessiaceae</taxon>
        <taxon>Polarella</taxon>
    </lineage>
</organism>
<dbReference type="InterPro" id="IPR038577">
    <property type="entry name" value="GT10-like_C_sf"/>
</dbReference>
<dbReference type="SUPFAM" id="SSF53756">
    <property type="entry name" value="UDP-Glycosyltransferase/glycogen phosphorylase"/>
    <property type="match status" value="1"/>
</dbReference>
<dbReference type="AlphaFoldDB" id="A0A813FM19"/>
<dbReference type="EMBL" id="CAJNNV010025205">
    <property type="protein sequence ID" value="CAE8613125.1"/>
    <property type="molecule type" value="Genomic_DNA"/>
</dbReference>
<protein>
    <submittedName>
        <fullName evidence="1">Uncharacterized protein</fullName>
    </submittedName>
</protein>
<evidence type="ECO:0000313" key="2">
    <source>
        <dbReference type="Proteomes" id="UP000654075"/>
    </source>
</evidence>
<keyword evidence="2" id="KW-1185">Reference proteome</keyword>
<comment type="caution">
    <text evidence="1">The sequence shown here is derived from an EMBL/GenBank/DDBJ whole genome shotgun (WGS) entry which is preliminary data.</text>
</comment>
<proteinExistence type="predicted"/>
<name>A0A813FM19_POLGL</name>
<gene>
    <name evidence="1" type="ORF">PGLA1383_LOCUS30905</name>
</gene>
<evidence type="ECO:0000313" key="1">
    <source>
        <dbReference type="EMBL" id="CAE8613125.1"/>
    </source>
</evidence>
<reference evidence="1" key="1">
    <citation type="submission" date="2021-02" db="EMBL/GenBank/DDBJ databases">
        <authorList>
            <person name="Dougan E. K."/>
            <person name="Rhodes N."/>
            <person name="Thang M."/>
            <person name="Chan C."/>
        </authorList>
    </citation>
    <scope>NUCLEOTIDE SEQUENCE</scope>
</reference>